<evidence type="ECO:0000313" key="3">
    <source>
        <dbReference type="EMBL" id="KAH6687994.1"/>
    </source>
</evidence>
<dbReference type="Proteomes" id="UP000770015">
    <property type="component" value="Unassembled WGS sequence"/>
</dbReference>
<accession>A0A9P8VDX2</accession>
<reference evidence="3" key="1">
    <citation type="journal article" date="2021" name="Nat. Commun.">
        <title>Genetic determinants of endophytism in the Arabidopsis root mycobiome.</title>
        <authorList>
            <person name="Mesny F."/>
            <person name="Miyauchi S."/>
            <person name="Thiergart T."/>
            <person name="Pickel B."/>
            <person name="Atanasova L."/>
            <person name="Karlsson M."/>
            <person name="Huettel B."/>
            <person name="Barry K.W."/>
            <person name="Haridas S."/>
            <person name="Chen C."/>
            <person name="Bauer D."/>
            <person name="Andreopoulos W."/>
            <person name="Pangilinan J."/>
            <person name="LaButti K."/>
            <person name="Riley R."/>
            <person name="Lipzen A."/>
            <person name="Clum A."/>
            <person name="Drula E."/>
            <person name="Henrissat B."/>
            <person name="Kohler A."/>
            <person name="Grigoriev I.V."/>
            <person name="Martin F.M."/>
            <person name="Hacquard S."/>
        </authorList>
    </citation>
    <scope>NUCLEOTIDE SEQUENCE</scope>
    <source>
        <strain evidence="3">MPI-SDFR-AT-0117</strain>
    </source>
</reference>
<dbReference type="OrthoDB" id="10655738at2759"/>
<proteinExistence type="predicted"/>
<feature type="region of interest" description="Disordered" evidence="1">
    <location>
        <begin position="40"/>
        <end position="82"/>
    </location>
</feature>
<name>A0A9P8VDX2_9PEZI</name>
<feature type="signal peptide" evidence="2">
    <location>
        <begin position="1"/>
        <end position="19"/>
    </location>
</feature>
<dbReference type="EMBL" id="JAGSXJ010000010">
    <property type="protein sequence ID" value="KAH6687994.1"/>
    <property type="molecule type" value="Genomic_DNA"/>
</dbReference>
<feature type="compositionally biased region" description="Basic and acidic residues" evidence="1">
    <location>
        <begin position="43"/>
        <end position="55"/>
    </location>
</feature>
<protein>
    <recommendedName>
        <fullName evidence="5">Secreted protein</fullName>
    </recommendedName>
</protein>
<evidence type="ECO:0000313" key="4">
    <source>
        <dbReference type="Proteomes" id="UP000770015"/>
    </source>
</evidence>
<feature type="compositionally biased region" description="Basic and acidic residues" evidence="1">
    <location>
        <begin position="65"/>
        <end position="82"/>
    </location>
</feature>
<feature type="chain" id="PRO_5040105978" description="Secreted protein" evidence="2">
    <location>
        <begin position="20"/>
        <end position="82"/>
    </location>
</feature>
<evidence type="ECO:0000256" key="2">
    <source>
        <dbReference type="SAM" id="SignalP"/>
    </source>
</evidence>
<keyword evidence="2" id="KW-0732">Signal</keyword>
<organism evidence="3 4">
    <name type="scientific">Plectosphaerella plurivora</name>
    <dbReference type="NCBI Taxonomy" id="936078"/>
    <lineage>
        <taxon>Eukaryota</taxon>
        <taxon>Fungi</taxon>
        <taxon>Dikarya</taxon>
        <taxon>Ascomycota</taxon>
        <taxon>Pezizomycotina</taxon>
        <taxon>Sordariomycetes</taxon>
        <taxon>Hypocreomycetidae</taxon>
        <taxon>Glomerellales</taxon>
        <taxon>Plectosphaerellaceae</taxon>
        <taxon>Plectosphaerella</taxon>
    </lineage>
</organism>
<gene>
    <name evidence="3" type="ORF">F5X68DRAFT_206682</name>
</gene>
<keyword evidence="4" id="KW-1185">Reference proteome</keyword>
<sequence>MNNGPALFAVLLRASSTDACGCGSGWLVCFQGRPRSLQGAAREAGKIDGRDDGKLGYRQKRPSRKDRWPNVVRRCDSGEASG</sequence>
<evidence type="ECO:0008006" key="5">
    <source>
        <dbReference type="Google" id="ProtNLM"/>
    </source>
</evidence>
<comment type="caution">
    <text evidence="3">The sequence shown here is derived from an EMBL/GenBank/DDBJ whole genome shotgun (WGS) entry which is preliminary data.</text>
</comment>
<dbReference type="AlphaFoldDB" id="A0A9P8VDX2"/>
<evidence type="ECO:0000256" key="1">
    <source>
        <dbReference type="SAM" id="MobiDB-lite"/>
    </source>
</evidence>